<dbReference type="InterPro" id="IPR014729">
    <property type="entry name" value="Rossmann-like_a/b/a_fold"/>
</dbReference>
<comment type="similarity">
    <text evidence="1">Belongs to the ETF beta-subunit/FixA family.</text>
</comment>
<dbReference type="SMART" id="SM00893">
    <property type="entry name" value="ETF"/>
    <property type="match status" value="1"/>
</dbReference>
<dbReference type="AlphaFoldDB" id="X0SVH6"/>
<dbReference type="Gene3D" id="3.40.50.620">
    <property type="entry name" value="HUPs"/>
    <property type="match status" value="1"/>
</dbReference>
<dbReference type="SUPFAM" id="SSF52402">
    <property type="entry name" value="Adenine nucleotide alpha hydrolases-like"/>
    <property type="match status" value="1"/>
</dbReference>
<dbReference type="Pfam" id="PF01012">
    <property type="entry name" value="ETF"/>
    <property type="match status" value="1"/>
</dbReference>
<proteinExistence type="inferred from homology"/>
<sequence length="261" mass="28381">MNIIVCLKQVPGTTEVRIDPETNTLVREGIKSIVNPFDTYALEEGVRLKERYGGKVTAITMGPRQAEEMLREAISSGADEAVLISDTAFAGSDTLATSYTLATAVDKIKDYDLIICGRQTVDGDTGQVGPELAEMLGVPFAAYVSKVEEIENGHMRVERMVEDGHEIVEMPLPGVMTVVKEINVPRLPSLRGLTRAKSAAIPTWTADDLGIDRNRAGLAGSATRVIRVFFPQRVHKGEMLEGDPESQVGSLIDKLKESKLV</sequence>
<protein>
    <recommendedName>
        <fullName evidence="2">Electron transfer flavoprotein alpha/beta-subunit N-terminal domain-containing protein</fullName>
    </recommendedName>
</protein>
<dbReference type="InterPro" id="IPR014730">
    <property type="entry name" value="ETF_a/b_N"/>
</dbReference>
<dbReference type="PROSITE" id="PS01065">
    <property type="entry name" value="ETF_BETA"/>
    <property type="match status" value="1"/>
</dbReference>
<organism evidence="3">
    <name type="scientific">marine sediment metagenome</name>
    <dbReference type="NCBI Taxonomy" id="412755"/>
    <lineage>
        <taxon>unclassified sequences</taxon>
        <taxon>metagenomes</taxon>
        <taxon>ecological metagenomes</taxon>
    </lineage>
</organism>
<feature type="domain" description="Electron transfer flavoprotein alpha/beta-subunit N-terminal" evidence="2">
    <location>
        <begin position="22"/>
        <end position="213"/>
    </location>
</feature>
<gene>
    <name evidence="3" type="ORF">S01H1_07065</name>
</gene>
<dbReference type="InterPro" id="IPR033948">
    <property type="entry name" value="ETF_beta_N"/>
</dbReference>
<comment type="caution">
    <text evidence="3">The sequence shown here is derived from an EMBL/GenBank/DDBJ whole genome shotgun (WGS) entry which is preliminary data.</text>
</comment>
<dbReference type="GO" id="GO:0009055">
    <property type="term" value="F:electron transfer activity"/>
    <property type="evidence" value="ECO:0007669"/>
    <property type="project" value="InterPro"/>
</dbReference>
<evidence type="ECO:0000313" key="3">
    <source>
        <dbReference type="EMBL" id="GAF84964.1"/>
    </source>
</evidence>
<name>X0SVH6_9ZZZZ</name>
<dbReference type="PIRSF" id="PIRSF000090">
    <property type="entry name" value="Beta-ETF"/>
    <property type="match status" value="1"/>
</dbReference>
<dbReference type="InterPro" id="IPR000049">
    <property type="entry name" value="ET-Flavoprotein_bsu_CS"/>
</dbReference>
<evidence type="ECO:0000256" key="1">
    <source>
        <dbReference type="ARBA" id="ARBA00007557"/>
    </source>
</evidence>
<evidence type="ECO:0000259" key="2">
    <source>
        <dbReference type="SMART" id="SM00893"/>
    </source>
</evidence>
<dbReference type="PANTHER" id="PTHR21294">
    <property type="entry name" value="ELECTRON TRANSFER FLAVOPROTEIN BETA-SUBUNIT"/>
    <property type="match status" value="1"/>
</dbReference>
<dbReference type="InterPro" id="IPR012255">
    <property type="entry name" value="ETF_b"/>
</dbReference>
<reference evidence="3" key="1">
    <citation type="journal article" date="2014" name="Front. Microbiol.">
        <title>High frequency of phylogenetically diverse reductive dehalogenase-homologous genes in deep subseafloor sedimentary metagenomes.</title>
        <authorList>
            <person name="Kawai M."/>
            <person name="Futagami T."/>
            <person name="Toyoda A."/>
            <person name="Takaki Y."/>
            <person name="Nishi S."/>
            <person name="Hori S."/>
            <person name="Arai W."/>
            <person name="Tsubouchi T."/>
            <person name="Morono Y."/>
            <person name="Uchiyama I."/>
            <person name="Ito T."/>
            <person name="Fujiyama A."/>
            <person name="Inagaki F."/>
            <person name="Takami H."/>
        </authorList>
    </citation>
    <scope>NUCLEOTIDE SEQUENCE</scope>
    <source>
        <strain evidence="3">Expedition CK06-06</strain>
    </source>
</reference>
<dbReference type="CDD" id="cd01714">
    <property type="entry name" value="ETF_beta"/>
    <property type="match status" value="1"/>
</dbReference>
<dbReference type="EMBL" id="BARS01003644">
    <property type="protein sequence ID" value="GAF84964.1"/>
    <property type="molecule type" value="Genomic_DNA"/>
</dbReference>
<accession>X0SVH6</accession>
<dbReference type="PANTHER" id="PTHR21294:SF17">
    <property type="entry name" value="PROTEIN FIXA"/>
    <property type="match status" value="1"/>
</dbReference>